<dbReference type="RefSeq" id="WP_015789490.1">
    <property type="nucleotide sequence ID" value="NC_013158.1"/>
</dbReference>
<keyword evidence="1" id="KW-1133">Transmembrane helix</keyword>
<protein>
    <submittedName>
        <fullName evidence="2">Uncharacterized protein</fullName>
    </submittedName>
</protein>
<name>C7NRI2_HALUD</name>
<dbReference type="Pfam" id="PF17647">
    <property type="entry name" value="DUF5518"/>
    <property type="match status" value="1"/>
</dbReference>
<dbReference type="KEGG" id="hut:Huta_1746"/>
<keyword evidence="3" id="KW-1185">Reference proteome</keyword>
<evidence type="ECO:0000313" key="3">
    <source>
        <dbReference type="Proteomes" id="UP000002071"/>
    </source>
</evidence>
<feature type="transmembrane region" description="Helical" evidence="1">
    <location>
        <begin position="123"/>
        <end position="142"/>
    </location>
</feature>
<feature type="transmembrane region" description="Helical" evidence="1">
    <location>
        <begin position="162"/>
        <end position="188"/>
    </location>
</feature>
<evidence type="ECO:0000256" key="1">
    <source>
        <dbReference type="SAM" id="Phobius"/>
    </source>
</evidence>
<dbReference type="GeneID" id="8384032"/>
<feature type="transmembrane region" description="Helical" evidence="1">
    <location>
        <begin position="200"/>
        <end position="224"/>
    </location>
</feature>
<reference evidence="2 3" key="1">
    <citation type="journal article" date="2009" name="Stand. Genomic Sci.">
        <title>Complete genome sequence of Halorhabdus utahensis type strain (AX-2).</title>
        <authorList>
            <person name="Anderson I."/>
            <person name="Tindall B.J."/>
            <person name="Pomrenke H."/>
            <person name="Goker M."/>
            <person name="Lapidus A."/>
            <person name="Nolan M."/>
            <person name="Copeland A."/>
            <person name="Glavina Del Rio T."/>
            <person name="Chen F."/>
            <person name="Tice H."/>
            <person name="Cheng J.F."/>
            <person name="Lucas S."/>
            <person name="Chertkov O."/>
            <person name="Bruce D."/>
            <person name="Brettin T."/>
            <person name="Detter J.C."/>
            <person name="Han C."/>
            <person name="Goodwin L."/>
            <person name="Land M."/>
            <person name="Hauser L."/>
            <person name="Chang Y.J."/>
            <person name="Jeffries C.D."/>
            <person name="Pitluck S."/>
            <person name="Pati A."/>
            <person name="Mavromatis K."/>
            <person name="Ivanova N."/>
            <person name="Ovchinnikova G."/>
            <person name="Chen A."/>
            <person name="Palaniappan K."/>
            <person name="Chain P."/>
            <person name="Rohde M."/>
            <person name="Bristow J."/>
            <person name="Eisen J.A."/>
            <person name="Markowitz V."/>
            <person name="Hugenholtz P."/>
            <person name="Kyrpides N.C."/>
            <person name="Klenk H.P."/>
        </authorList>
    </citation>
    <scope>NUCLEOTIDE SEQUENCE [LARGE SCALE GENOMIC DNA]</scope>
    <source>
        <strain evidence="3">DSM 12940 / JCM 11049 / AX-2</strain>
    </source>
</reference>
<dbReference type="OrthoDB" id="341846at2157"/>
<dbReference type="HOGENOM" id="CLU_101661_0_0_2"/>
<dbReference type="InterPro" id="IPR040493">
    <property type="entry name" value="DUF5518"/>
</dbReference>
<evidence type="ECO:0000313" key="2">
    <source>
        <dbReference type="EMBL" id="ACV11918.1"/>
    </source>
</evidence>
<dbReference type="STRING" id="519442.Huta_1746"/>
<dbReference type="eggNOG" id="arCOG04907">
    <property type="taxonomic scope" value="Archaea"/>
</dbReference>
<sequence length="230" mass="23324">MEPIPTSTRDAETETTTEPVPAFSRSIDWAIGGVLGLLGLLMALGGWVLYAAIDRQGIATVIREGEFRSDVLTEAEAIDVLVAIAEWGGLGLAAVGVLLVLFGVAVVWGHGRARRHGRGTPNWVLGVVGAIVSTVLSFVPFSPLLGGAAASYLSTDRADSGVAAGTFAGIFTTIPALVGLGFVGVGLFSALPEATAGGAVLALAVGIAFTIVYVIGLSAIGGYAGRRFAS</sequence>
<feature type="transmembrane region" description="Helical" evidence="1">
    <location>
        <begin position="90"/>
        <end position="111"/>
    </location>
</feature>
<keyword evidence="1" id="KW-0812">Transmembrane</keyword>
<feature type="transmembrane region" description="Helical" evidence="1">
    <location>
        <begin position="29"/>
        <end position="53"/>
    </location>
</feature>
<keyword evidence="1" id="KW-0472">Membrane</keyword>
<dbReference type="AlphaFoldDB" id="C7NRI2"/>
<proteinExistence type="predicted"/>
<organism evidence="2 3">
    <name type="scientific">Halorhabdus utahensis (strain DSM 12940 / JCM 11049 / AX-2)</name>
    <dbReference type="NCBI Taxonomy" id="519442"/>
    <lineage>
        <taxon>Archaea</taxon>
        <taxon>Methanobacteriati</taxon>
        <taxon>Methanobacteriota</taxon>
        <taxon>Stenosarchaea group</taxon>
        <taxon>Halobacteria</taxon>
        <taxon>Halobacteriales</taxon>
        <taxon>Haloarculaceae</taxon>
        <taxon>Halorhabdus</taxon>
    </lineage>
</organism>
<dbReference type="EMBL" id="CP001687">
    <property type="protein sequence ID" value="ACV11918.1"/>
    <property type="molecule type" value="Genomic_DNA"/>
</dbReference>
<accession>C7NRI2</accession>
<dbReference type="Proteomes" id="UP000002071">
    <property type="component" value="Chromosome"/>
</dbReference>
<gene>
    <name evidence="2" type="ordered locus">Huta_1746</name>
</gene>